<feature type="transmembrane region" description="Helical" evidence="1">
    <location>
        <begin position="251"/>
        <end position="271"/>
    </location>
</feature>
<dbReference type="NCBIfam" id="TIGR04296">
    <property type="entry name" value="PEFG-CTERM"/>
    <property type="match status" value="1"/>
</dbReference>
<dbReference type="InterPro" id="IPR027560">
    <property type="entry name" value="PEFG-CTERM"/>
</dbReference>
<keyword evidence="1" id="KW-0812">Transmembrane</keyword>
<name>A0A382RBX5_9ZZZZ</name>
<keyword evidence="1" id="KW-1133">Transmembrane helix</keyword>
<sequence length="281" mass="30118">MNSYVTLVPIALLILSGTGIVSQTFAETVLTLDTDKQIYDHASTIILTGHAEPVDLRGSEVTILCKSPGGTGVCGIYQLSVNSDGDFSLSINTSTFLMEKDGVYQFQAQYSSLASATVSVELVDAIETSETETESEIGIAVSGTLGESTGEFYRLGAGQIEYDMTCDAEPSFFANGDDDSIIIHLEPKTDGIITLTLHEELIKPFEDGTFAVIINNQEMQDFTQVGNTLTIPCTVGTEKIEIHGSWAIPEFGVIAAMILAVAIVSIIVVTAKTRLSLVPRY</sequence>
<proteinExistence type="predicted"/>
<evidence type="ECO:0000313" key="2">
    <source>
        <dbReference type="EMBL" id="SVC94722.1"/>
    </source>
</evidence>
<keyword evidence="1" id="KW-0472">Membrane</keyword>
<dbReference type="AlphaFoldDB" id="A0A382RBX5"/>
<gene>
    <name evidence="2" type="ORF">METZ01_LOCUS347576</name>
</gene>
<evidence type="ECO:0000256" key="1">
    <source>
        <dbReference type="SAM" id="Phobius"/>
    </source>
</evidence>
<protein>
    <recommendedName>
        <fullName evidence="3">PEFG-CTERM sorting domain-containing protein</fullName>
    </recommendedName>
</protein>
<dbReference type="EMBL" id="UINC01120311">
    <property type="protein sequence ID" value="SVC94722.1"/>
    <property type="molecule type" value="Genomic_DNA"/>
</dbReference>
<organism evidence="2">
    <name type="scientific">marine metagenome</name>
    <dbReference type="NCBI Taxonomy" id="408172"/>
    <lineage>
        <taxon>unclassified sequences</taxon>
        <taxon>metagenomes</taxon>
        <taxon>ecological metagenomes</taxon>
    </lineage>
</organism>
<reference evidence="2" key="1">
    <citation type="submission" date="2018-05" db="EMBL/GenBank/DDBJ databases">
        <authorList>
            <person name="Lanie J.A."/>
            <person name="Ng W.-L."/>
            <person name="Kazmierczak K.M."/>
            <person name="Andrzejewski T.M."/>
            <person name="Davidsen T.M."/>
            <person name="Wayne K.J."/>
            <person name="Tettelin H."/>
            <person name="Glass J.I."/>
            <person name="Rusch D."/>
            <person name="Podicherti R."/>
            <person name="Tsui H.-C.T."/>
            <person name="Winkler M.E."/>
        </authorList>
    </citation>
    <scope>NUCLEOTIDE SEQUENCE</scope>
</reference>
<accession>A0A382RBX5</accession>
<evidence type="ECO:0008006" key="3">
    <source>
        <dbReference type="Google" id="ProtNLM"/>
    </source>
</evidence>